<comment type="caution">
    <text evidence="1">The sequence shown here is derived from an EMBL/GenBank/DDBJ whole genome shotgun (WGS) entry which is preliminary data.</text>
</comment>
<protein>
    <submittedName>
        <fullName evidence="1">Uncharacterized protein</fullName>
    </submittedName>
</protein>
<sequence length="103" mass="12000">MELNVLCCLFPWHLYDDKLVLKDEKAPIINDQLQDYKEKFLLKLLKLFDAKSNTIIVLIYKHIKNVEIIVEIKKIENEFSPTTPMTHLINPRGTIAGGTAVWY</sequence>
<gene>
    <name evidence="1" type="ORF">C2G38_2253207</name>
</gene>
<reference evidence="1 2" key="1">
    <citation type="submission" date="2018-06" db="EMBL/GenBank/DDBJ databases">
        <title>Comparative genomics reveals the genomic features of Rhizophagus irregularis, R. cerebriforme, R. diaphanum and Gigaspora rosea, and their symbiotic lifestyle signature.</title>
        <authorList>
            <person name="Morin E."/>
            <person name="San Clemente H."/>
            <person name="Chen E.C.H."/>
            <person name="De La Providencia I."/>
            <person name="Hainaut M."/>
            <person name="Kuo A."/>
            <person name="Kohler A."/>
            <person name="Murat C."/>
            <person name="Tang N."/>
            <person name="Roy S."/>
            <person name="Loubradou J."/>
            <person name="Henrissat B."/>
            <person name="Grigoriev I.V."/>
            <person name="Corradi N."/>
            <person name="Roux C."/>
            <person name="Martin F.M."/>
        </authorList>
    </citation>
    <scope>NUCLEOTIDE SEQUENCE [LARGE SCALE GENOMIC DNA]</scope>
    <source>
        <strain evidence="1 2">DAOM 194757</strain>
    </source>
</reference>
<dbReference type="AlphaFoldDB" id="A0A397UBF7"/>
<dbReference type="Proteomes" id="UP000266673">
    <property type="component" value="Unassembled WGS sequence"/>
</dbReference>
<evidence type="ECO:0000313" key="1">
    <source>
        <dbReference type="EMBL" id="RIB06438.1"/>
    </source>
</evidence>
<keyword evidence="2" id="KW-1185">Reference proteome</keyword>
<organism evidence="1 2">
    <name type="scientific">Gigaspora rosea</name>
    <dbReference type="NCBI Taxonomy" id="44941"/>
    <lineage>
        <taxon>Eukaryota</taxon>
        <taxon>Fungi</taxon>
        <taxon>Fungi incertae sedis</taxon>
        <taxon>Mucoromycota</taxon>
        <taxon>Glomeromycotina</taxon>
        <taxon>Glomeromycetes</taxon>
        <taxon>Diversisporales</taxon>
        <taxon>Gigasporaceae</taxon>
        <taxon>Gigaspora</taxon>
    </lineage>
</organism>
<dbReference type="EMBL" id="QKWP01001816">
    <property type="protein sequence ID" value="RIB06438.1"/>
    <property type="molecule type" value="Genomic_DNA"/>
</dbReference>
<evidence type="ECO:0000313" key="2">
    <source>
        <dbReference type="Proteomes" id="UP000266673"/>
    </source>
</evidence>
<name>A0A397UBF7_9GLOM</name>
<proteinExistence type="predicted"/>
<accession>A0A397UBF7</accession>